<protein>
    <submittedName>
        <fullName evidence="3">Uncharacterized protein LOC115065906</fullName>
    </submittedName>
</protein>
<keyword evidence="2" id="KW-1185">Reference proteome</keyword>
<evidence type="ECO:0000313" key="3">
    <source>
        <dbReference type="RefSeq" id="XP_029404925.2"/>
    </source>
</evidence>
<evidence type="ECO:0000259" key="1">
    <source>
        <dbReference type="Pfam" id="PF05699"/>
    </source>
</evidence>
<feature type="non-terminal residue" evidence="3">
    <location>
        <position position="1"/>
    </location>
</feature>
<dbReference type="AlphaFoldDB" id="A0A8N4L209"/>
<evidence type="ECO:0000313" key="2">
    <source>
        <dbReference type="Proteomes" id="UP001652620"/>
    </source>
</evidence>
<dbReference type="Proteomes" id="UP001652620">
    <property type="component" value="Chromosome 1"/>
</dbReference>
<feature type="domain" description="HAT C-terminal dimerisation" evidence="1">
    <location>
        <begin position="99"/>
        <end position="165"/>
    </location>
</feature>
<dbReference type="Pfam" id="PF05699">
    <property type="entry name" value="Dimer_Tnp_hAT"/>
    <property type="match status" value="1"/>
</dbReference>
<proteinExistence type="predicted"/>
<name>A0A8N4L209_BACDO</name>
<dbReference type="SUPFAM" id="SSF53098">
    <property type="entry name" value="Ribonuclease H-like"/>
    <property type="match status" value="1"/>
</dbReference>
<dbReference type="GeneID" id="115065906"/>
<dbReference type="KEGG" id="bdr:115065906"/>
<dbReference type="InterPro" id="IPR008906">
    <property type="entry name" value="HATC_C_dom"/>
</dbReference>
<sequence>KSYFLFLSYALPLINNLNKEFQSEKSRLPYLYSSMKSYFLFILNNFIAKNKVLHVNINYKSTCNHIELPKIFIGTKAEVLLKKRQQLMKKLSNHNLNCNLDIDLFWEKVSSMKDGPDLSGFVFNLLSLPHSSAVAERKFSSLKLIKTSIRNKLEVSILHAIMICKELTNRNIVWSAKKKEFP</sequence>
<accession>A0A8N4L209</accession>
<gene>
    <name evidence="3" type="primary">LOC115065906</name>
</gene>
<reference evidence="2" key="1">
    <citation type="submission" date="2025-05" db="UniProtKB">
        <authorList>
            <consortium name="RefSeq"/>
        </authorList>
    </citation>
    <scope>NUCLEOTIDE SEQUENCE [LARGE SCALE GENOMIC DNA]</scope>
</reference>
<dbReference type="GO" id="GO:0046983">
    <property type="term" value="F:protein dimerization activity"/>
    <property type="evidence" value="ECO:0007669"/>
    <property type="project" value="InterPro"/>
</dbReference>
<organism evidence="2 3">
    <name type="scientific">Bactrocera dorsalis</name>
    <name type="common">Oriental fruit fly</name>
    <name type="synonym">Dacus dorsalis</name>
    <dbReference type="NCBI Taxonomy" id="27457"/>
    <lineage>
        <taxon>Eukaryota</taxon>
        <taxon>Metazoa</taxon>
        <taxon>Ecdysozoa</taxon>
        <taxon>Arthropoda</taxon>
        <taxon>Hexapoda</taxon>
        <taxon>Insecta</taxon>
        <taxon>Pterygota</taxon>
        <taxon>Neoptera</taxon>
        <taxon>Endopterygota</taxon>
        <taxon>Diptera</taxon>
        <taxon>Brachycera</taxon>
        <taxon>Muscomorpha</taxon>
        <taxon>Tephritoidea</taxon>
        <taxon>Tephritidae</taxon>
        <taxon>Bactrocera</taxon>
        <taxon>Bactrocera</taxon>
    </lineage>
</organism>
<reference evidence="3" key="2">
    <citation type="submission" date="2025-08" db="UniProtKB">
        <authorList>
            <consortium name="RefSeq"/>
        </authorList>
    </citation>
    <scope>IDENTIFICATION</scope>
    <source>
        <tissue evidence="3">Adult</tissue>
    </source>
</reference>
<dbReference type="OrthoDB" id="10023262at2759"/>
<dbReference type="InterPro" id="IPR012337">
    <property type="entry name" value="RNaseH-like_sf"/>
</dbReference>
<dbReference type="RefSeq" id="XP_029404925.2">
    <property type="nucleotide sequence ID" value="XM_029549065.2"/>
</dbReference>